<accession>A0A0A9GQ92</accession>
<dbReference type="AlphaFoldDB" id="A0A0A9GQ92"/>
<reference evidence="1" key="1">
    <citation type="submission" date="2014-09" db="EMBL/GenBank/DDBJ databases">
        <authorList>
            <person name="Magalhaes I.L.F."/>
            <person name="Oliveira U."/>
            <person name="Santos F.R."/>
            <person name="Vidigal T.H.D.A."/>
            <person name="Brescovit A.D."/>
            <person name="Santos A.J."/>
        </authorList>
    </citation>
    <scope>NUCLEOTIDE SEQUENCE</scope>
    <source>
        <tissue evidence="1">Shoot tissue taken approximately 20 cm above the soil surface</tissue>
    </source>
</reference>
<proteinExistence type="predicted"/>
<organism evidence="1">
    <name type="scientific">Arundo donax</name>
    <name type="common">Giant reed</name>
    <name type="synonym">Donax arundinaceus</name>
    <dbReference type="NCBI Taxonomy" id="35708"/>
    <lineage>
        <taxon>Eukaryota</taxon>
        <taxon>Viridiplantae</taxon>
        <taxon>Streptophyta</taxon>
        <taxon>Embryophyta</taxon>
        <taxon>Tracheophyta</taxon>
        <taxon>Spermatophyta</taxon>
        <taxon>Magnoliopsida</taxon>
        <taxon>Liliopsida</taxon>
        <taxon>Poales</taxon>
        <taxon>Poaceae</taxon>
        <taxon>PACMAD clade</taxon>
        <taxon>Arundinoideae</taxon>
        <taxon>Arundineae</taxon>
        <taxon>Arundo</taxon>
    </lineage>
</organism>
<evidence type="ECO:0000313" key="1">
    <source>
        <dbReference type="EMBL" id="JAE26592.1"/>
    </source>
</evidence>
<sequence length="41" mass="4831">MIPFVHQRTNGWSPLFYAQLLLSSNLQTIRILTMKTLERDP</sequence>
<dbReference type="EMBL" id="GBRH01171304">
    <property type="protein sequence ID" value="JAE26592.1"/>
    <property type="molecule type" value="Transcribed_RNA"/>
</dbReference>
<protein>
    <submittedName>
        <fullName evidence="1">Uncharacterized protein</fullName>
    </submittedName>
</protein>
<reference evidence="1" key="2">
    <citation type="journal article" date="2015" name="Data Brief">
        <title>Shoot transcriptome of the giant reed, Arundo donax.</title>
        <authorList>
            <person name="Barrero R.A."/>
            <person name="Guerrero F.D."/>
            <person name="Moolhuijzen P."/>
            <person name="Goolsby J.A."/>
            <person name="Tidwell J."/>
            <person name="Bellgard S.E."/>
            <person name="Bellgard M.I."/>
        </authorList>
    </citation>
    <scope>NUCLEOTIDE SEQUENCE</scope>
    <source>
        <tissue evidence="1">Shoot tissue taken approximately 20 cm above the soil surface</tissue>
    </source>
</reference>
<name>A0A0A9GQ92_ARUDO</name>